<sequence length="453" mass="47227">MAVTTILTTISDSDGNPIETVAYEVSTDTIKGQPITIGTSTLAPQDGSQSDTQAGDQSLAGTAKPTTTPNAEELSTITTTVASLETIKGGATEVVLYETLVVVDAASNTQPAISSATASPIASADASDLDIRSGGLSVGAVAGAAVGGVVGGLLIGLLAAFFFFRRKKSQQAVVSYAAPEPKPYGPTSTSATPPPDNLQLNQFLALATPDNDLSSELHSLGDLTQMHVENNYHSRPVKASPTALAQALANLGIGSHGGLTADEVAALALDTRTRQTALQHVLAHVLFTSIDFSSKSRLTMLPAPIAAFLQSMPPVEKLGGNHDAMNLALSRWRTLAAFLLNPTRSNRNTLAPSETSITPQASGLVNALNSFLSPFVSDNQQQSTHLQAVVLECTKFGYTLFSQPSDWKINLSATLQPGYRMAVVCAGLDKLTTNEGQPYRSPNSVSAPTLVQV</sequence>
<reference evidence="3" key="1">
    <citation type="submission" date="2022-07" db="EMBL/GenBank/DDBJ databases">
        <title>Draft genome sequence of Zalerion maritima ATCC 34329, a (micro)plastics degrading marine fungus.</title>
        <authorList>
            <person name="Paco A."/>
            <person name="Goncalves M.F.M."/>
            <person name="Rocha-Santos T.A.P."/>
            <person name="Alves A."/>
        </authorList>
    </citation>
    <scope>NUCLEOTIDE SEQUENCE</scope>
    <source>
        <strain evidence="3">ATCC 34329</strain>
    </source>
</reference>
<comment type="caution">
    <text evidence="3">The sequence shown here is derived from an EMBL/GenBank/DDBJ whole genome shotgun (WGS) entry which is preliminary data.</text>
</comment>
<feature type="region of interest" description="Disordered" evidence="1">
    <location>
        <begin position="36"/>
        <end position="71"/>
    </location>
</feature>
<dbReference type="EMBL" id="JAKWBI020000196">
    <property type="protein sequence ID" value="KAJ2899463.1"/>
    <property type="molecule type" value="Genomic_DNA"/>
</dbReference>
<evidence type="ECO:0000256" key="1">
    <source>
        <dbReference type="SAM" id="MobiDB-lite"/>
    </source>
</evidence>
<organism evidence="3 4">
    <name type="scientific">Zalerion maritima</name>
    <dbReference type="NCBI Taxonomy" id="339359"/>
    <lineage>
        <taxon>Eukaryota</taxon>
        <taxon>Fungi</taxon>
        <taxon>Dikarya</taxon>
        <taxon>Ascomycota</taxon>
        <taxon>Pezizomycotina</taxon>
        <taxon>Sordariomycetes</taxon>
        <taxon>Lulworthiomycetidae</taxon>
        <taxon>Lulworthiales</taxon>
        <taxon>Lulworthiaceae</taxon>
        <taxon>Zalerion</taxon>
    </lineage>
</organism>
<feature type="transmembrane region" description="Helical" evidence="2">
    <location>
        <begin position="140"/>
        <end position="164"/>
    </location>
</feature>
<name>A0AAD5RUQ4_9PEZI</name>
<keyword evidence="2" id="KW-1133">Transmembrane helix</keyword>
<keyword evidence="4" id="KW-1185">Reference proteome</keyword>
<evidence type="ECO:0000313" key="3">
    <source>
        <dbReference type="EMBL" id="KAJ2899463.1"/>
    </source>
</evidence>
<dbReference type="Proteomes" id="UP001201980">
    <property type="component" value="Unassembled WGS sequence"/>
</dbReference>
<protein>
    <submittedName>
        <fullName evidence="3">Uncharacterized protein</fullName>
    </submittedName>
</protein>
<keyword evidence="2" id="KW-0812">Transmembrane</keyword>
<keyword evidence="2" id="KW-0472">Membrane</keyword>
<gene>
    <name evidence="3" type="ORF">MKZ38_003020</name>
</gene>
<accession>A0AAD5RUQ4</accession>
<evidence type="ECO:0000256" key="2">
    <source>
        <dbReference type="SAM" id="Phobius"/>
    </source>
</evidence>
<evidence type="ECO:0000313" key="4">
    <source>
        <dbReference type="Proteomes" id="UP001201980"/>
    </source>
</evidence>
<dbReference type="AlphaFoldDB" id="A0AAD5RUQ4"/>
<proteinExistence type="predicted"/>